<protein>
    <submittedName>
        <fullName evidence="1">7998_t:CDS:1</fullName>
    </submittedName>
</protein>
<proteinExistence type="predicted"/>
<accession>A0ACA9SRY3</accession>
<reference evidence="1" key="1">
    <citation type="submission" date="2021-06" db="EMBL/GenBank/DDBJ databases">
        <authorList>
            <person name="Kallberg Y."/>
            <person name="Tangrot J."/>
            <person name="Rosling A."/>
        </authorList>
    </citation>
    <scope>NUCLEOTIDE SEQUENCE</scope>
    <source>
        <strain evidence="1">MA461A</strain>
    </source>
</reference>
<evidence type="ECO:0000313" key="1">
    <source>
        <dbReference type="EMBL" id="CAG8845774.1"/>
    </source>
</evidence>
<feature type="non-terminal residue" evidence="1">
    <location>
        <position position="1"/>
    </location>
</feature>
<dbReference type="EMBL" id="CAJVQC010148226">
    <property type="protein sequence ID" value="CAG8845774.1"/>
    <property type="molecule type" value="Genomic_DNA"/>
</dbReference>
<name>A0ACA9SRY3_9GLOM</name>
<dbReference type="Proteomes" id="UP000789920">
    <property type="component" value="Unassembled WGS sequence"/>
</dbReference>
<gene>
    <name evidence="1" type="ORF">RPERSI_LOCUS33815</name>
</gene>
<keyword evidence="2" id="KW-1185">Reference proteome</keyword>
<organism evidence="1 2">
    <name type="scientific">Racocetra persica</name>
    <dbReference type="NCBI Taxonomy" id="160502"/>
    <lineage>
        <taxon>Eukaryota</taxon>
        <taxon>Fungi</taxon>
        <taxon>Fungi incertae sedis</taxon>
        <taxon>Mucoromycota</taxon>
        <taxon>Glomeromycotina</taxon>
        <taxon>Glomeromycetes</taxon>
        <taxon>Diversisporales</taxon>
        <taxon>Gigasporaceae</taxon>
        <taxon>Racocetra</taxon>
    </lineage>
</organism>
<comment type="caution">
    <text evidence="1">The sequence shown here is derived from an EMBL/GenBank/DDBJ whole genome shotgun (WGS) entry which is preliminary data.</text>
</comment>
<sequence>LNNFSNDYYSMNNSSNSKYSSTNFEDLEEIKNQNNLLELKIKLVFENFKEFNV</sequence>
<evidence type="ECO:0000313" key="2">
    <source>
        <dbReference type="Proteomes" id="UP000789920"/>
    </source>
</evidence>